<dbReference type="GO" id="GO:0006508">
    <property type="term" value="P:proteolysis"/>
    <property type="evidence" value="ECO:0007669"/>
    <property type="project" value="UniProtKB-KW"/>
</dbReference>
<protein>
    <recommendedName>
        <fullName evidence="4">Coenzyme PQQ synthesis protein F</fullName>
    </recommendedName>
    <alternativeName>
        <fullName evidence="12">Pyrroloquinoline quinone biosynthesis protein F</fullName>
    </alternativeName>
</protein>
<gene>
    <name evidence="19" type="primary">pqqF</name>
    <name evidence="19" type="ORF">CE139_23770</name>
</gene>
<comment type="cofactor">
    <cofactor evidence="1">
        <name>Zn(2+)</name>
        <dbReference type="ChEBI" id="CHEBI:29105"/>
    </cofactor>
</comment>
<dbReference type="AlphaFoldDB" id="A0A2Z5AEG4"/>
<keyword evidence="10" id="KW-0482">Metalloprotease</keyword>
<comment type="function">
    <text evidence="11">Required for coenzyme pyrroloquinoline quinone (PQQ) biosynthesis. It is thought that this protein is a protease that cleaves peptides bond in a small peptide (gene pqqA), providing the glutamate and tyrosine residues which are necessary for the synthesis of PQQ.</text>
</comment>
<dbReference type="GO" id="GO:0018189">
    <property type="term" value="P:pyrroloquinoline quinone biosynthetic process"/>
    <property type="evidence" value="ECO:0007669"/>
    <property type="project" value="UniProtKB-UniPathway"/>
</dbReference>
<dbReference type="STRING" id="47885.APT59_19210"/>
<feature type="domain" description="Coenzyme PQQ synthesis protein F-like C-terminal lobe" evidence="18">
    <location>
        <begin position="644"/>
        <end position="742"/>
    </location>
</feature>
<dbReference type="InterPro" id="IPR054734">
    <property type="entry name" value="PqqF-like_C_4"/>
</dbReference>
<evidence type="ECO:0000256" key="1">
    <source>
        <dbReference type="ARBA" id="ARBA00001947"/>
    </source>
</evidence>
<evidence type="ECO:0000256" key="11">
    <source>
        <dbReference type="ARBA" id="ARBA00024932"/>
    </source>
</evidence>
<evidence type="ECO:0000259" key="18">
    <source>
        <dbReference type="Pfam" id="PF22456"/>
    </source>
</evidence>
<name>A0A2Z5AEG4_9PSED</name>
<organism evidence="19 20">
    <name type="scientific">Pseudomonas oryzihabitans</name>
    <dbReference type="NCBI Taxonomy" id="47885"/>
    <lineage>
        <taxon>Bacteria</taxon>
        <taxon>Pseudomonadati</taxon>
        <taxon>Pseudomonadota</taxon>
        <taxon>Gammaproteobacteria</taxon>
        <taxon>Pseudomonadales</taxon>
        <taxon>Pseudomonadaceae</taxon>
        <taxon>Pseudomonas</taxon>
    </lineage>
</organism>
<dbReference type="PANTHER" id="PTHR43690:SF18">
    <property type="entry name" value="INSULIN-DEGRADING ENZYME-RELATED"/>
    <property type="match status" value="1"/>
</dbReference>
<evidence type="ECO:0000313" key="20">
    <source>
        <dbReference type="Proteomes" id="UP000250579"/>
    </source>
</evidence>
<dbReference type="NCBIfam" id="TIGR02110">
    <property type="entry name" value="PQQ_syn_pqqF"/>
    <property type="match status" value="1"/>
</dbReference>
<keyword evidence="6" id="KW-0479">Metal-binding</keyword>
<dbReference type="InterPro" id="IPR011765">
    <property type="entry name" value="Pept_M16_N"/>
</dbReference>
<evidence type="ECO:0000256" key="10">
    <source>
        <dbReference type="ARBA" id="ARBA00023049"/>
    </source>
</evidence>
<dbReference type="InterPro" id="IPR050626">
    <property type="entry name" value="Peptidase_M16"/>
</dbReference>
<feature type="domain" description="Peptidase M16 N-terminal" evidence="15">
    <location>
        <begin position="19"/>
        <end position="138"/>
    </location>
</feature>
<dbReference type="EMBL" id="CP022198">
    <property type="protein sequence ID" value="AXA68693.1"/>
    <property type="molecule type" value="Genomic_DNA"/>
</dbReference>
<evidence type="ECO:0000259" key="16">
    <source>
        <dbReference type="Pfam" id="PF05193"/>
    </source>
</evidence>
<evidence type="ECO:0000256" key="9">
    <source>
        <dbReference type="ARBA" id="ARBA00022905"/>
    </source>
</evidence>
<keyword evidence="5" id="KW-0645">Protease</keyword>
<reference evidence="19 20" key="1">
    <citation type="submission" date="2017-06" db="EMBL/GenBank/DDBJ databases">
        <title>Evolution towards high GC content and high-temperature stress adaptation in endophytic Pseudomonas oryzihabitans impacted its plant-growth promoting traits.</title>
        <authorList>
            <person name="Nascimento F.X."/>
        </authorList>
    </citation>
    <scope>NUCLEOTIDE SEQUENCE [LARGE SCALE GENOMIC DNA]</scope>
    <source>
        <strain evidence="19 20">MS8</strain>
    </source>
</reference>
<evidence type="ECO:0000256" key="5">
    <source>
        <dbReference type="ARBA" id="ARBA00022670"/>
    </source>
</evidence>
<evidence type="ECO:0000313" key="19">
    <source>
        <dbReference type="EMBL" id="AXA68693.1"/>
    </source>
</evidence>
<comment type="similarity">
    <text evidence="3 13">Belongs to the peptidase M16 family.</text>
</comment>
<evidence type="ECO:0000256" key="12">
    <source>
        <dbReference type="ARBA" id="ARBA00030977"/>
    </source>
</evidence>
<evidence type="ECO:0000256" key="7">
    <source>
        <dbReference type="ARBA" id="ARBA00022801"/>
    </source>
</evidence>
<evidence type="ECO:0000259" key="15">
    <source>
        <dbReference type="Pfam" id="PF00675"/>
    </source>
</evidence>
<dbReference type="GO" id="GO:0005737">
    <property type="term" value="C:cytoplasm"/>
    <property type="evidence" value="ECO:0007669"/>
    <property type="project" value="UniProtKB-ARBA"/>
</dbReference>
<dbReference type="InterPro" id="IPR001431">
    <property type="entry name" value="Pept_M16_Zn_BS"/>
</dbReference>
<accession>A0A2Z5AEG4</accession>
<dbReference type="Pfam" id="PF22455">
    <property type="entry name" value="PqqF_C_3"/>
    <property type="match status" value="1"/>
</dbReference>
<dbReference type="Pfam" id="PF22456">
    <property type="entry name" value="PqqF-like_C_4"/>
    <property type="match status" value="1"/>
</dbReference>
<dbReference type="Gene3D" id="3.30.830.10">
    <property type="entry name" value="Metalloenzyme, LuxS/M16 peptidase-like"/>
    <property type="match status" value="2"/>
</dbReference>
<evidence type="ECO:0000259" key="17">
    <source>
        <dbReference type="Pfam" id="PF22455"/>
    </source>
</evidence>
<keyword evidence="9" id="KW-0884">PQQ biosynthesis</keyword>
<keyword evidence="7" id="KW-0378">Hydrolase</keyword>
<dbReference type="Pfam" id="PF00675">
    <property type="entry name" value="Peptidase_M16"/>
    <property type="match status" value="1"/>
</dbReference>
<evidence type="ECO:0000256" key="8">
    <source>
        <dbReference type="ARBA" id="ARBA00022833"/>
    </source>
</evidence>
<evidence type="ECO:0000256" key="13">
    <source>
        <dbReference type="RuleBase" id="RU004447"/>
    </source>
</evidence>
<proteinExistence type="inferred from homology"/>
<evidence type="ECO:0000256" key="6">
    <source>
        <dbReference type="ARBA" id="ARBA00022723"/>
    </source>
</evidence>
<sequence length="796" mass="85636">MPSSLSQHRRLRLANGLAVALLHDPELPQAAALVRIGAGSHQAPRAFPGLAHFLEHLFFLGSRRYPAVDGLMPLVQRLGGELNASTRETTTDFFFALAPEHLAAGLARLLDMLAAPLLAADAQRREREVLHAEFIAWSRSADTRRDLALAAGLPTDHPAAGFHAGNRYSLPLQSRAFQRALRAFQHQHYRAGNALLVLAGPQPLAELADLAREYGAVLASAPAPANAAPPPLPATGERWQTITATPPRLALQFALDDLPPGSWEAAELLETLLLGDHPGGLPALLRQAGQAARLSLAWPYRQALQGLLQLDFSPGPQASPGHLTSLLFAWLETLRQTPLATLQQGHAERVRRQWATLPALALIRRLGERLWLDRPGDAWPQPALSPAAQAAWPRLLAQLVPERLSGFAAGLADAPNRASPVAAPFTLPAPNPLLVDPATPSAPALQPWPISQALAPQQREGLLFLRWQWPGPAPVAPDVLALGALPRRAAEAGVNLRWSPPGAPWELRLQGWAAALPAVLEQALGRLTAERDNGRPAPAVPPEPMLIRQLLKVLPERLAAVTPLTEIAEGPRWQALACGLPRTTQASLAAVTPPPQPQAGPPGEPPSFTGRHWHPEHSTDAQQALLLFCPQPDARPTTEAAWRLLAARLQGPLFQRLRSERQLGYAVFSAYRQLGDHGGLLIGVQSPHARAADILAEIEGCLADSLAAIQAEGATLALNVRQLVRDFSPATPQRAALAERLWWGFQRSGRLDLSPLQAALAALDDRALQQAWQQLTASDAPRFALANADAPSGWMS</sequence>
<feature type="compositionally biased region" description="Pro residues" evidence="14">
    <location>
        <begin position="592"/>
        <end position="605"/>
    </location>
</feature>
<dbReference type="Proteomes" id="UP000250579">
    <property type="component" value="Chromosome"/>
</dbReference>
<dbReference type="InterPro" id="IPR011249">
    <property type="entry name" value="Metalloenz_LuxS/M16"/>
</dbReference>
<feature type="domain" description="Peptidase M16 C-terminal" evidence="16">
    <location>
        <begin position="180"/>
        <end position="338"/>
    </location>
</feature>
<dbReference type="PROSITE" id="PS00143">
    <property type="entry name" value="INSULINASE"/>
    <property type="match status" value="1"/>
</dbReference>
<dbReference type="GO" id="GO:0004222">
    <property type="term" value="F:metalloendopeptidase activity"/>
    <property type="evidence" value="ECO:0007669"/>
    <property type="project" value="InterPro"/>
</dbReference>
<dbReference type="UniPathway" id="UPA00539"/>
<dbReference type="PANTHER" id="PTHR43690">
    <property type="entry name" value="NARDILYSIN"/>
    <property type="match status" value="1"/>
</dbReference>
<dbReference type="SUPFAM" id="SSF63411">
    <property type="entry name" value="LuxS/MPP-like metallohydrolase"/>
    <property type="match status" value="2"/>
</dbReference>
<evidence type="ECO:0000256" key="3">
    <source>
        <dbReference type="ARBA" id="ARBA00007261"/>
    </source>
</evidence>
<keyword evidence="8" id="KW-0862">Zinc</keyword>
<dbReference type="Pfam" id="PF05193">
    <property type="entry name" value="Peptidase_M16_C"/>
    <property type="match status" value="1"/>
</dbReference>
<dbReference type="InterPro" id="IPR007863">
    <property type="entry name" value="Peptidase_M16_C"/>
</dbReference>
<dbReference type="InterPro" id="IPR011844">
    <property type="entry name" value="PQQ_synth_PqqF"/>
</dbReference>
<dbReference type="RefSeq" id="WP_208692871.1">
    <property type="nucleotide sequence ID" value="NZ_CP022198.1"/>
</dbReference>
<feature type="region of interest" description="Disordered" evidence="14">
    <location>
        <begin position="590"/>
        <end position="616"/>
    </location>
</feature>
<evidence type="ECO:0000256" key="4">
    <source>
        <dbReference type="ARBA" id="ARBA00015088"/>
    </source>
</evidence>
<evidence type="ECO:0000256" key="14">
    <source>
        <dbReference type="SAM" id="MobiDB-lite"/>
    </source>
</evidence>
<evidence type="ECO:0000256" key="2">
    <source>
        <dbReference type="ARBA" id="ARBA00004886"/>
    </source>
</evidence>
<dbReference type="InterPro" id="IPR054733">
    <property type="entry name" value="PqqF_C_3"/>
</dbReference>
<comment type="pathway">
    <text evidence="2">Cofactor biosynthesis; pyrroloquinoline quinone biosynthesis.</text>
</comment>
<feature type="domain" description="Coenzyme PQQ synthesis protein F C-terminal lobe" evidence="17">
    <location>
        <begin position="460"/>
        <end position="577"/>
    </location>
</feature>
<dbReference type="GO" id="GO:0008270">
    <property type="term" value="F:zinc ion binding"/>
    <property type="evidence" value="ECO:0007669"/>
    <property type="project" value="InterPro"/>
</dbReference>